<gene>
    <name evidence="7" type="ORF">GTK63_05715</name>
</gene>
<keyword evidence="5 6" id="KW-0472">Membrane</keyword>
<dbReference type="PANTHER" id="PTHR23513:SF11">
    <property type="entry name" value="STAPHYLOFERRIN A TRANSPORTER"/>
    <property type="match status" value="1"/>
</dbReference>
<evidence type="ECO:0000256" key="1">
    <source>
        <dbReference type="ARBA" id="ARBA00004651"/>
    </source>
</evidence>
<keyword evidence="3 6" id="KW-0812">Transmembrane</keyword>
<proteinExistence type="predicted"/>
<dbReference type="GO" id="GO:0005886">
    <property type="term" value="C:plasma membrane"/>
    <property type="evidence" value="ECO:0007669"/>
    <property type="project" value="UniProtKB-SubCell"/>
</dbReference>
<dbReference type="InterPro" id="IPR036259">
    <property type="entry name" value="MFS_trans_sf"/>
</dbReference>
<comment type="subcellular location">
    <subcellularLocation>
        <location evidence="1">Cell membrane</location>
        <topology evidence="1">Multi-pass membrane protein</topology>
    </subcellularLocation>
</comment>
<comment type="caution">
    <text evidence="7">The sequence shown here is derived from an EMBL/GenBank/DDBJ whole genome shotgun (WGS) entry which is preliminary data.</text>
</comment>
<evidence type="ECO:0000256" key="5">
    <source>
        <dbReference type="ARBA" id="ARBA00023136"/>
    </source>
</evidence>
<dbReference type="PANTHER" id="PTHR23513">
    <property type="entry name" value="INTEGRAL MEMBRANE EFFLUX PROTEIN-RELATED"/>
    <property type="match status" value="1"/>
</dbReference>
<evidence type="ECO:0000256" key="2">
    <source>
        <dbReference type="ARBA" id="ARBA00022475"/>
    </source>
</evidence>
<protein>
    <submittedName>
        <fullName evidence="7">MFS transporter</fullName>
    </submittedName>
</protein>
<feature type="transmembrane region" description="Helical" evidence="6">
    <location>
        <begin position="342"/>
        <end position="362"/>
    </location>
</feature>
<feature type="transmembrane region" description="Helical" evidence="6">
    <location>
        <begin position="279"/>
        <end position="297"/>
    </location>
</feature>
<evidence type="ECO:0000256" key="3">
    <source>
        <dbReference type="ARBA" id="ARBA00022692"/>
    </source>
</evidence>
<keyword evidence="4 6" id="KW-1133">Transmembrane helix</keyword>
<sequence>MKAKNLIISKTASLIGTQFFSVFLSLWIVNNYSKASMLSLSLSLTSIITVIFTLFGGAASASTKIITILCVLDLFSMGLCLVSATMWLFGATSRTATYIILTTVNSLLSLNSSFSGPIFKKLTGIIVIKDKILKYNEILSASKEIVRLVVPTITSFMYAAGWINAFLALTINGISFLISFISIYNLKKFNTSIGNVKEHIHPHFREAFTVVFKKKDNFDKYLNIFLLYIFISGINVLVPFYTVHVLKSSWFYGVLETSQSLGAIMAISTFKFYKVDISLYKERIGLALSALFLALVVPTQSKVIFTIDMSILAFYYLRYNVAFESYLQLKFKNSVLGEVYSLYYGLTSIATLIGNTLIGIVGDYNANLCFLIVSLSIVLINSTVFITLLKVKK</sequence>
<evidence type="ECO:0000313" key="8">
    <source>
        <dbReference type="Proteomes" id="UP000460132"/>
    </source>
</evidence>
<feature type="transmembrane region" description="Helical" evidence="6">
    <location>
        <begin position="368"/>
        <end position="389"/>
    </location>
</feature>
<dbReference type="Gene3D" id="1.20.1250.20">
    <property type="entry name" value="MFS general substrate transporter like domains"/>
    <property type="match status" value="1"/>
</dbReference>
<dbReference type="GO" id="GO:0022857">
    <property type="term" value="F:transmembrane transporter activity"/>
    <property type="evidence" value="ECO:0007669"/>
    <property type="project" value="InterPro"/>
</dbReference>
<dbReference type="EMBL" id="WWFF01000007">
    <property type="protein sequence ID" value="MYN53818.1"/>
    <property type="molecule type" value="Genomic_DNA"/>
</dbReference>
<dbReference type="RefSeq" id="WP_035443677.1">
    <property type="nucleotide sequence ID" value="NZ_CABMHY010000038.1"/>
</dbReference>
<name>A0A7X4HPB0_9LACO</name>
<feature type="transmembrane region" description="Helical" evidence="6">
    <location>
        <begin position="35"/>
        <end position="58"/>
    </location>
</feature>
<evidence type="ECO:0000256" key="4">
    <source>
        <dbReference type="ARBA" id="ARBA00022989"/>
    </source>
</evidence>
<dbReference type="Pfam" id="PF07690">
    <property type="entry name" value="MFS_1"/>
    <property type="match status" value="1"/>
</dbReference>
<organism evidence="7 8">
    <name type="scientific">Lactobacillus crispatus</name>
    <dbReference type="NCBI Taxonomy" id="47770"/>
    <lineage>
        <taxon>Bacteria</taxon>
        <taxon>Bacillati</taxon>
        <taxon>Bacillota</taxon>
        <taxon>Bacilli</taxon>
        <taxon>Lactobacillales</taxon>
        <taxon>Lactobacillaceae</taxon>
        <taxon>Lactobacillus</taxon>
    </lineage>
</organism>
<dbReference type="SUPFAM" id="SSF103473">
    <property type="entry name" value="MFS general substrate transporter"/>
    <property type="match status" value="1"/>
</dbReference>
<evidence type="ECO:0000313" key="7">
    <source>
        <dbReference type="EMBL" id="MYN53818.1"/>
    </source>
</evidence>
<reference evidence="7 8" key="1">
    <citation type="submission" date="2020-01" db="EMBL/GenBank/DDBJ databases">
        <title>Vaginal microbiome of pregnant Indian women: Insights into the genome of dominants Lactobacillus species.</title>
        <authorList>
            <person name="Das B."/>
            <person name="Mehta O."/>
            <person name="Ghosh T.S."/>
            <person name="Kothidar A."/>
            <person name="Gowtham M.R."/>
            <person name="Mitra R."/>
            <person name="Kshetrapal P."/>
            <person name="Wadhwa N."/>
            <person name="Thiruvengadam R."/>
            <person name="Nair G.B."/>
            <person name="Bhatnagar S."/>
            <person name="Pore S."/>
        </authorList>
    </citation>
    <scope>NUCLEOTIDE SEQUENCE [LARGE SCALE GENOMIC DNA]</scope>
    <source>
        <strain evidence="7 8">Indica2</strain>
    </source>
</reference>
<feature type="transmembrane region" description="Helical" evidence="6">
    <location>
        <begin position="169"/>
        <end position="186"/>
    </location>
</feature>
<evidence type="ECO:0000256" key="6">
    <source>
        <dbReference type="SAM" id="Phobius"/>
    </source>
</evidence>
<feature type="transmembrane region" description="Helical" evidence="6">
    <location>
        <begin position="249"/>
        <end position="267"/>
    </location>
</feature>
<feature type="transmembrane region" description="Helical" evidence="6">
    <location>
        <begin position="12"/>
        <end position="29"/>
    </location>
</feature>
<dbReference type="Proteomes" id="UP000460132">
    <property type="component" value="Unassembled WGS sequence"/>
</dbReference>
<feature type="transmembrane region" description="Helical" evidence="6">
    <location>
        <begin position="221"/>
        <end position="243"/>
    </location>
</feature>
<feature type="transmembrane region" description="Helical" evidence="6">
    <location>
        <begin position="65"/>
        <end position="89"/>
    </location>
</feature>
<dbReference type="AlphaFoldDB" id="A0A7X4HPB0"/>
<dbReference type="InterPro" id="IPR011701">
    <property type="entry name" value="MFS"/>
</dbReference>
<keyword evidence="2" id="KW-1003">Cell membrane</keyword>
<accession>A0A7X4HPB0</accession>